<protein>
    <submittedName>
        <fullName evidence="1">Uncharacterized protein</fullName>
    </submittedName>
</protein>
<comment type="caution">
    <text evidence="1">The sequence shown here is derived from an EMBL/GenBank/DDBJ whole genome shotgun (WGS) entry which is preliminary data.</text>
</comment>
<dbReference type="AlphaFoldDB" id="A0A9P6XLC4"/>
<reference evidence="1" key="1">
    <citation type="journal article" date="2020" name="Microb. Genom.">
        <title>Genetic diversity of clinical and environmental Mucorales isolates obtained from an investigation of mucormycosis cases among solid organ transplant recipients.</title>
        <authorList>
            <person name="Nguyen M.H."/>
            <person name="Kaul D."/>
            <person name="Muto C."/>
            <person name="Cheng S.J."/>
            <person name="Richter R.A."/>
            <person name="Bruno V.M."/>
            <person name="Liu G."/>
            <person name="Beyhan S."/>
            <person name="Sundermann A.J."/>
            <person name="Mounaud S."/>
            <person name="Pasculle A.W."/>
            <person name="Nierman W.C."/>
            <person name="Driscoll E."/>
            <person name="Cumbie R."/>
            <person name="Clancy C.J."/>
            <person name="Dupont C.L."/>
        </authorList>
    </citation>
    <scope>NUCLEOTIDE SEQUENCE</scope>
    <source>
        <strain evidence="1">GL16</strain>
    </source>
</reference>
<name>A0A9P6XLC4_RHIOR</name>
<organism evidence="1 2">
    <name type="scientific">Rhizopus oryzae</name>
    <name type="common">Mucormycosis agent</name>
    <name type="synonym">Rhizopus arrhizus var. delemar</name>
    <dbReference type="NCBI Taxonomy" id="64495"/>
    <lineage>
        <taxon>Eukaryota</taxon>
        <taxon>Fungi</taxon>
        <taxon>Fungi incertae sedis</taxon>
        <taxon>Mucoromycota</taxon>
        <taxon>Mucoromycotina</taxon>
        <taxon>Mucoromycetes</taxon>
        <taxon>Mucorales</taxon>
        <taxon>Mucorineae</taxon>
        <taxon>Rhizopodaceae</taxon>
        <taxon>Rhizopus</taxon>
    </lineage>
</organism>
<sequence>MRLFLAPVEEVVAHPACRFDQSTGIGLLKGQALEDSAVETVDHRHLLDHRAITWRCEDLLVRAVRHPIEEE</sequence>
<dbReference type="EMBL" id="JAANIT010020735">
    <property type="protein sequence ID" value="KAG1515869.1"/>
    <property type="molecule type" value="Genomic_DNA"/>
</dbReference>
<accession>A0A9P6XLC4</accession>
<proteinExistence type="predicted"/>
<gene>
    <name evidence="1" type="ORF">G6F51_014794</name>
</gene>
<dbReference type="Proteomes" id="UP000717996">
    <property type="component" value="Unassembled WGS sequence"/>
</dbReference>
<evidence type="ECO:0000313" key="2">
    <source>
        <dbReference type="Proteomes" id="UP000717996"/>
    </source>
</evidence>
<evidence type="ECO:0000313" key="1">
    <source>
        <dbReference type="EMBL" id="KAG1515869.1"/>
    </source>
</evidence>